<dbReference type="SMART" id="SM00267">
    <property type="entry name" value="GGDEF"/>
    <property type="match status" value="1"/>
</dbReference>
<dbReference type="Pfam" id="PF00990">
    <property type="entry name" value="GGDEF"/>
    <property type="match status" value="1"/>
</dbReference>
<dbReference type="CDD" id="cd01948">
    <property type="entry name" value="EAL"/>
    <property type="match status" value="1"/>
</dbReference>
<dbReference type="Gene3D" id="3.30.450.20">
    <property type="entry name" value="PAS domain"/>
    <property type="match status" value="1"/>
</dbReference>
<feature type="transmembrane region" description="Helical" evidence="1">
    <location>
        <begin position="47"/>
        <end position="68"/>
    </location>
</feature>
<dbReference type="SMART" id="SM00052">
    <property type="entry name" value="EAL"/>
    <property type="match status" value="1"/>
</dbReference>
<dbReference type="PANTHER" id="PTHR44757:SF2">
    <property type="entry name" value="BIOFILM ARCHITECTURE MAINTENANCE PROTEIN MBAA"/>
    <property type="match status" value="1"/>
</dbReference>
<evidence type="ECO:0000313" key="7">
    <source>
        <dbReference type="Proteomes" id="UP000324758"/>
    </source>
</evidence>
<dbReference type="RefSeq" id="WP_148777290.1">
    <property type="nucleotide sequence ID" value="NZ_VSSS01000063.1"/>
</dbReference>
<feature type="transmembrane region" description="Helical" evidence="1">
    <location>
        <begin position="112"/>
        <end position="134"/>
    </location>
</feature>
<evidence type="ECO:0000259" key="5">
    <source>
        <dbReference type="PROSITE" id="PS50924"/>
    </source>
</evidence>
<dbReference type="SUPFAM" id="SSF141868">
    <property type="entry name" value="EAL domain-like"/>
    <property type="match status" value="1"/>
</dbReference>
<dbReference type="SUPFAM" id="SSF55785">
    <property type="entry name" value="PYP-like sensor domain (PAS domain)"/>
    <property type="match status" value="1"/>
</dbReference>
<feature type="transmembrane region" description="Helical" evidence="1">
    <location>
        <begin position="80"/>
        <end position="105"/>
    </location>
</feature>
<name>A0A5D3K5S6_9BRAD</name>
<dbReference type="Gene3D" id="3.20.20.450">
    <property type="entry name" value="EAL domain"/>
    <property type="match status" value="1"/>
</dbReference>
<comment type="caution">
    <text evidence="6">The sequence shown here is derived from an EMBL/GenBank/DDBJ whole genome shotgun (WGS) entry which is preliminary data.</text>
</comment>
<dbReference type="PROSITE" id="PS50887">
    <property type="entry name" value="GGDEF"/>
    <property type="match status" value="1"/>
</dbReference>
<evidence type="ECO:0000256" key="1">
    <source>
        <dbReference type="PROSITE-ProRule" id="PRU00244"/>
    </source>
</evidence>
<dbReference type="InterPro" id="IPR001633">
    <property type="entry name" value="EAL_dom"/>
</dbReference>
<dbReference type="PROSITE" id="PS50883">
    <property type="entry name" value="EAL"/>
    <property type="match status" value="1"/>
</dbReference>
<dbReference type="Pfam" id="PF03707">
    <property type="entry name" value="MHYT"/>
    <property type="match status" value="2"/>
</dbReference>
<keyword evidence="1" id="KW-0812">Transmembrane</keyword>
<dbReference type="InterPro" id="IPR005330">
    <property type="entry name" value="MHYT_dom"/>
</dbReference>
<evidence type="ECO:0000259" key="3">
    <source>
        <dbReference type="PROSITE" id="PS50883"/>
    </source>
</evidence>
<feature type="domain" description="EAL" evidence="3">
    <location>
        <begin position="576"/>
        <end position="827"/>
    </location>
</feature>
<organism evidence="6 7">
    <name type="scientific">Bradyrhizobium rifense</name>
    <dbReference type="NCBI Taxonomy" id="515499"/>
    <lineage>
        <taxon>Bacteria</taxon>
        <taxon>Pseudomonadati</taxon>
        <taxon>Pseudomonadota</taxon>
        <taxon>Alphaproteobacteria</taxon>
        <taxon>Hyphomicrobiales</taxon>
        <taxon>Nitrobacteraceae</taxon>
        <taxon>Bradyrhizobium</taxon>
    </lineage>
</organism>
<keyword evidence="1" id="KW-0472">Membrane</keyword>
<dbReference type="InterPro" id="IPR035965">
    <property type="entry name" value="PAS-like_dom_sf"/>
</dbReference>
<keyword evidence="1" id="KW-1133">Transmembrane helix</keyword>
<protein>
    <submittedName>
        <fullName evidence="6">EAL domain-containing protein</fullName>
    </submittedName>
</protein>
<dbReference type="NCBIfam" id="TIGR00254">
    <property type="entry name" value="GGDEF"/>
    <property type="match status" value="1"/>
</dbReference>
<evidence type="ECO:0000259" key="4">
    <source>
        <dbReference type="PROSITE" id="PS50887"/>
    </source>
</evidence>
<dbReference type="FunFam" id="3.30.70.270:FF:000001">
    <property type="entry name" value="Diguanylate cyclase domain protein"/>
    <property type="match status" value="1"/>
</dbReference>
<dbReference type="PROSITE" id="PS50924">
    <property type="entry name" value="MHYT"/>
    <property type="match status" value="1"/>
</dbReference>
<feature type="domain" description="GGDEF" evidence="4">
    <location>
        <begin position="434"/>
        <end position="567"/>
    </location>
</feature>
<keyword evidence="2" id="KW-0175">Coiled coil</keyword>
<dbReference type="SUPFAM" id="SSF55073">
    <property type="entry name" value="Nucleotide cyclase"/>
    <property type="match status" value="1"/>
</dbReference>
<dbReference type="AlphaFoldDB" id="A0A5D3K5S6"/>
<accession>A0A5D3K5S6</accession>
<dbReference type="InterPro" id="IPR052155">
    <property type="entry name" value="Biofilm_reg_signaling"/>
</dbReference>
<dbReference type="GO" id="GO:0016020">
    <property type="term" value="C:membrane"/>
    <property type="evidence" value="ECO:0007669"/>
    <property type="project" value="UniProtKB-UniRule"/>
</dbReference>
<dbReference type="InterPro" id="IPR043128">
    <property type="entry name" value="Rev_trsase/Diguanyl_cyclase"/>
</dbReference>
<sequence length="834" mass="90753">MFRVFTCLTAEHDWRLVMLAGLVCFVASIVAVSIFHRAKASSARRRLIWIAIAGAAIGYGIWATHFVAMLAYEPGVSTDYGIALTALSLAAAMILTSVGFGVAVSNSGRWRAAAGGGIIGAGIASMHYLGMWALEVPGYVTWSPGLVFVSIALGMVLGYAALAVALGRHDKWGTFVAALLLTLAIVSHHFTAMGAVQIVPDPTLNNNDTLSLSPAFLAMAIAGVALSVLGMSLVGVLTDRRLATRTSRFKEIIGQLSIARQQLEGSQRELQEQKLRLDTAINNMVEGVCMFDAEKRLVVCNERYARLYQLPPELLRTGTPHTDIIRHRIVNGILKGDTSEGAAEKFVSKLAALPFDAVSSRIDEFADGRLICVTRQPMAGGGWVATHLDVTEQRRSEAKITHMAQHDALTDLPNRVLLRERMEDAIAVTRNGGLDLAVLMLDLDRFKEVNDTLGHPAGDALLRAVAARLRECTTETALIARLGGDEFAVIDYVTNPAVEAAALAERIRKALCEPFDLGDHRVTVGTSIGIAIAPRDGDDSDVLMKSADLALYSAKGDGRGAFRFFEPELDELMHARRNLERDMRDAIARGEFELHYQPFVDAATGEIRGFESLLRWHHPQRGLVMPGEFIPLAEENGLIVPLGEWVLRTACAEAAKWPADLRIAINLSPAQFRSKELVRVVVGALANSGVAPHRLELEVTETVIMHDSEAVFTALGQLRGLGVRIALDDFGTGYSSLSFLQRFPFDKIKIDRSFVNELSGTREEAQHLARAVVRFAVSLGKTTTGEGVETKEQRDILREEGCVETQGYYFSRPMPASGVAKMLRRAARAAIRAA</sequence>
<feature type="transmembrane region" description="Helical" evidence="1">
    <location>
        <begin position="216"/>
        <end position="238"/>
    </location>
</feature>
<dbReference type="Pfam" id="PF12860">
    <property type="entry name" value="PAS_7"/>
    <property type="match status" value="1"/>
</dbReference>
<keyword evidence="7" id="KW-1185">Reference proteome</keyword>
<dbReference type="InterPro" id="IPR035919">
    <property type="entry name" value="EAL_sf"/>
</dbReference>
<feature type="domain" description="MHYT" evidence="5">
    <location>
        <begin position="12"/>
        <end position="199"/>
    </location>
</feature>
<dbReference type="PANTHER" id="PTHR44757">
    <property type="entry name" value="DIGUANYLATE CYCLASE DGCP"/>
    <property type="match status" value="1"/>
</dbReference>
<dbReference type="Gene3D" id="3.30.70.270">
    <property type="match status" value="1"/>
</dbReference>
<dbReference type="Pfam" id="PF00563">
    <property type="entry name" value="EAL"/>
    <property type="match status" value="1"/>
</dbReference>
<dbReference type="Proteomes" id="UP000324758">
    <property type="component" value="Unassembled WGS sequence"/>
</dbReference>
<dbReference type="CDD" id="cd01949">
    <property type="entry name" value="GGDEF"/>
    <property type="match status" value="1"/>
</dbReference>
<dbReference type="InterPro" id="IPR029787">
    <property type="entry name" value="Nucleotide_cyclase"/>
</dbReference>
<dbReference type="InterPro" id="IPR000160">
    <property type="entry name" value="GGDEF_dom"/>
</dbReference>
<feature type="transmembrane region" description="Helical" evidence="1">
    <location>
        <begin position="16"/>
        <end position="35"/>
    </location>
</feature>
<evidence type="ECO:0000256" key="2">
    <source>
        <dbReference type="SAM" id="Coils"/>
    </source>
</evidence>
<feature type="transmembrane region" description="Helical" evidence="1">
    <location>
        <begin position="174"/>
        <end position="196"/>
    </location>
</feature>
<gene>
    <name evidence="6" type="ORF">FXB40_37460</name>
</gene>
<proteinExistence type="predicted"/>
<reference evidence="6 7" key="1">
    <citation type="submission" date="2019-08" db="EMBL/GenBank/DDBJ databases">
        <title>Bradyrhizobium hipponensis sp. nov., a rhizobium isolated from a Lupinus angustifolius root nodule in Tunisia.</title>
        <authorList>
            <person name="Off K."/>
            <person name="Rejili M."/>
            <person name="Mars M."/>
            <person name="Brachmann A."/>
            <person name="Marin M."/>
        </authorList>
    </citation>
    <scope>NUCLEOTIDE SEQUENCE [LARGE SCALE GENOMIC DNA]</scope>
    <source>
        <strain evidence="6 7">CTAW71</strain>
    </source>
</reference>
<feature type="transmembrane region" description="Helical" evidence="1">
    <location>
        <begin position="146"/>
        <end position="167"/>
    </location>
</feature>
<dbReference type="EMBL" id="VSSS01000063">
    <property type="protein sequence ID" value="TYL89004.1"/>
    <property type="molecule type" value="Genomic_DNA"/>
</dbReference>
<evidence type="ECO:0000313" key="6">
    <source>
        <dbReference type="EMBL" id="TYL89004.1"/>
    </source>
</evidence>
<feature type="coiled-coil region" evidence="2">
    <location>
        <begin position="256"/>
        <end position="283"/>
    </location>
</feature>
<dbReference type="GO" id="GO:0003824">
    <property type="term" value="F:catalytic activity"/>
    <property type="evidence" value="ECO:0007669"/>
    <property type="project" value="UniProtKB-ARBA"/>
</dbReference>
<dbReference type="OrthoDB" id="9814202at2"/>